<dbReference type="PANTHER" id="PTHR43046">
    <property type="entry name" value="GDP-MANNOSE MANNOSYL HYDROLASE"/>
    <property type="match status" value="1"/>
</dbReference>
<evidence type="ECO:0000259" key="4">
    <source>
        <dbReference type="PROSITE" id="PS51462"/>
    </source>
</evidence>
<evidence type="ECO:0000256" key="3">
    <source>
        <dbReference type="ARBA" id="ARBA00022842"/>
    </source>
</evidence>
<comment type="cofactor">
    <cofactor evidence="1">
        <name>Mg(2+)</name>
        <dbReference type="ChEBI" id="CHEBI:18420"/>
    </cofactor>
</comment>
<feature type="domain" description="Nudix hydrolase" evidence="4">
    <location>
        <begin position="14"/>
        <end position="150"/>
    </location>
</feature>
<dbReference type="PROSITE" id="PS51462">
    <property type="entry name" value="NUDIX"/>
    <property type="match status" value="1"/>
</dbReference>
<keyword evidence="2" id="KW-0378">Hydrolase</keyword>
<evidence type="ECO:0000313" key="5">
    <source>
        <dbReference type="EMBL" id="QHS97231.1"/>
    </source>
</evidence>
<dbReference type="EMBL" id="MN739292">
    <property type="protein sequence ID" value="QHS97231.1"/>
    <property type="molecule type" value="Genomic_DNA"/>
</dbReference>
<evidence type="ECO:0000256" key="2">
    <source>
        <dbReference type="ARBA" id="ARBA00022801"/>
    </source>
</evidence>
<protein>
    <recommendedName>
        <fullName evidence="4">Nudix hydrolase domain-containing protein</fullName>
    </recommendedName>
</protein>
<dbReference type="Gene3D" id="3.90.79.10">
    <property type="entry name" value="Nucleoside Triphosphate Pyrophosphohydrolase"/>
    <property type="match status" value="1"/>
</dbReference>
<dbReference type="InterPro" id="IPR000086">
    <property type="entry name" value="NUDIX_hydrolase_dom"/>
</dbReference>
<reference evidence="5" key="1">
    <citation type="journal article" date="2020" name="Nature">
        <title>Giant virus diversity and host interactions through global metagenomics.</title>
        <authorList>
            <person name="Schulz F."/>
            <person name="Roux S."/>
            <person name="Paez-Espino D."/>
            <person name="Jungbluth S."/>
            <person name="Walsh D.A."/>
            <person name="Denef V.J."/>
            <person name="McMahon K.D."/>
            <person name="Konstantinidis K.T."/>
            <person name="Eloe-Fadrosh E.A."/>
            <person name="Kyrpides N.C."/>
            <person name="Woyke T."/>
        </authorList>
    </citation>
    <scope>NUCLEOTIDE SEQUENCE</scope>
    <source>
        <strain evidence="5">GVMAG-M-3300020169-51</strain>
    </source>
</reference>
<evidence type="ECO:0000256" key="1">
    <source>
        <dbReference type="ARBA" id="ARBA00001946"/>
    </source>
</evidence>
<proteinExistence type="predicted"/>
<dbReference type="GO" id="GO:0016787">
    <property type="term" value="F:hydrolase activity"/>
    <property type="evidence" value="ECO:0007669"/>
    <property type="project" value="UniProtKB-KW"/>
</dbReference>
<organism evidence="5">
    <name type="scientific">viral metagenome</name>
    <dbReference type="NCBI Taxonomy" id="1070528"/>
    <lineage>
        <taxon>unclassified sequences</taxon>
        <taxon>metagenomes</taxon>
        <taxon>organismal metagenomes</taxon>
    </lineage>
</organism>
<keyword evidence="3" id="KW-0460">Magnesium</keyword>
<name>A0A6C0BZH6_9ZZZZ</name>
<dbReference type="AlphaFoldDB" id="A0A6C0BZH6"/>
<dbReference type="PANTHER" id="PTHR43046:SF12">
    <property type="entry name" value="GDP-MANNOSE MANNOSYL HYDROLASE"/>
    <property type="match status" value="1"/>
</dbReference>
<dbReference type="InterPro" id="IPR015797">
    <property type="entry name" value="NUDIX_hydrolase-like_dom_sf"/>
</dbReference>
<accession>A0A6C0BZH6</accession>
<dbReference type="SUPFAM" id="SSF55811">
    <property type="entry name" value="Nudix"/>
    <property type="match status" value="1"/>
</dbReference>
<dbReference type="Pfam" id="PF00293">
    <property type="entry name" value="NUDIX"/>
    <property type="match status" value="1"/>
</dbReference>
<sequence>MLSKEKYYKIIEQTTLTSVDLIPYYDGKILLGFRKNKPAKDTWFTPGCRTGKGETQKMAVERVAKTELGLDINFNDVTLLGVYDHIYNDNFKDDLFGTHYVNIAYLWPLKELPNIKLDEQHEDMIWLSLKKLMQNRYVHDFVKLYLNDIKRALEKTTT</sequence>